<dbReference type="Proteomes" id="UP000249081">
    <property type="component" value="Unassembled WGS sequence"/>
</dbReference>
<dbReference type="SUPFAM" id="SSF143414">
    <property type="entry name" value="CcmK-like"/>
    <property type="match status" value="1"/>
</dbReference>
<keyword evidence="2 6" id="KW-0120">Carbon dioxide fixation</keyword>
<dbReference type="PROSITE" id="PS51930">
    <property type="entry name" value="BMC_2"/>
    <property type="match status" value="1"/>
</dbReference>
<dbReference type="PANTHER" id="PTHR33941:SF13">
    <property type="entry name" value="CARBOXYSOME SHELL PROTEIN CCMK4"/>
    <property type="match status" value="1"/>
</dbReference>
<dbReference type="Pfam" id="PF00936">
    <property type="entry name" value="BMC"/>
    <property type="match status" value="1"/>
</dbReference>
<dbReference type="InterPro" id="IPR044872">
    <property type="entry name" value="CcmK/CsoS1_BMC"/>
</dbReference>
<sequence length="103" mass="10754">MAIAVGVIETQTFPAVLAAADAMVKAGNVTISVQDRSESGRQFVVIRGLVAEVRRAMEAGLVAANACPNLAEVTTHVIIPNPTDNIDAILPIGFTPASEPFRV</sequence>
<dbReference type="PANTHER" id="PTHR33941">
    <property type="entry name" value="PROPANEDIOL UTILIZATION PROTEIN PDUA"/>
    <property type="match status" value="1"/>
</dbReference>
<evidence type="ECO:0000256" key="1">
    <source>
        <dbReference type="ARBA" id="ARBA00022531"/>
    </source>
</evidence>
<comment type="domain">
    <text evidence="6">The tight homohexamer forms a small pore which is positively charged.</text>
</comment>
<keyword evidence="1 6" id="KW-0602">Photosynthesis</keyword>
<evidence type="ECO:0000256" key="2">
    <source>
        <dbReference type="ARBA" id="ARBA00023300"/>
    </source>
</evidence>
<dbReference type="GO" id="GO:0043886">
    <property type="term" value="F:structural constituent of carboxysome shell"/>
    <property type="evidence" value="ECO:0007669"/>
    <property type="project" value="UniProtKB-UniRule"/>
</dbReference>
<keyword evidence="5" id="KW-1283">Bacterial microcompartment</keyword>
<proteinExistence type="inferred from homology"/>
<dbReference type="InterPro" id="IPR050575">
    <property type="entry name" value="BMC_shell"/>
</dbReference>
<keyword evidence="4 6" id="KW-1282">Carboxysome</keyword>
<comment type="similarity">
    <text evidence="6">Belongs to the bacterial microcompartments protein family. CcmK subfamily.</text>
</comment>
<dbReference type="GO" id="GO:0015979">
    <property type="term" value="P:photosynthesis"/>
    <property type="evidence" value="ECO:0007669"/>
    <property type="project" value="UniProtKB-KW"/>
</dbReference>
<dbReference type="InterPro" id="IPR000249">
    <property type="entry name" value="BMC_dom"/>
</dbReference>
<dbReference type="EMBL" id="QBMN01000010">
    <property type="protein sequence ID" value="PZO45220.1"/>
    <property type="molecule type" value="Genomic_DNA"/>
</dbReference>
<organism evidence="8 9">
    <name type="scientific">Shackletoniella antarctica</name>
    <dbReference type="NCBI Taxonomy" id="268115"/>
    <lineage>
        <taxon>Bacteria</taxon>
        <taxon>Bacillati</taxon>
        <taxon>Cyanobacteriota</taxon>
        <taxon>Cyanophyceae</taxon>
        <taxon>Oculatellales</taxon>
        <taxon>Oculatellaceae</taxon>
        <taxon>Shackletoniella</taxon>
    </lineage>
</organism>
<evidence type="ECO:0000313" key="8">
    <source>
        <dbReference type="EMBL" id="PZO45220.1"/>
    </source>
</evidence>
<evidence type="ECO:0000256" key="4">
    <source>
        <dbReference type="ARBA" id="ARBA00023669"/>
    </source>
</evidence>
<accession>A0A2W4WL14</accession>
<dbReference type="GO" id="GO:0031470">
    <property type="term" value="C:carboxysome"/>
    <property type="evidence" value="ECO:0007669"/>
    <property type="project" value="UniProtKB-SubCell"/>
</dbReference>
<reference evidence="8 9" key="2">
    <citation type="submission" date="2018-06" db="EMBL/GenBank/DDBJ databases">
        <title>Metagenomic assembly of (sub)arctic Cyanobacteria and their associated microbiome from non-axenic cultures.</title>
        <authorList>
            <person name="Baurain D."/>
        </authorList>
    </citation>
    <scope>NUCLEOTIDE SEQUENCE [LARGE SCALE GENOMIC DNA]</scope>
    <source>
        <strain evidence="8">ULC041bin1</strain>
    </source>
</reference>
<feature type="domain" description="BMC" evidence="7">
    <location>
        <begin position="4"/>
        <end position="91"/>
    </location>
</feature>
<dbReference type="InterPro" id="IPR046380">
    <property type="entry name" value="CcmK"/>
</dbReference>
<dbReference type="AlphaFoldDB" id="A0A2W4WL14"/>
<dbReference type="GO" id="GO:0015977">
    <property type="term" value="P:carbon fixation"/>
    <property type="evidence" value="ECO:0007669"/>
    <property type="project" value="UniProtKB-UniRule"/>
</dbReference>
<evidence type="ECO:0000256" key="5">
    <source>
        <dbReference type="ARBA" id="ARBA00024446"/>
    </source>
</evidence>
<evidence type="ECO:0000256" key="6">
    <source>
        <dbReference type="HAMAP-Rule" id="MF_00854"/>
    </source>
</evidence>
<comment type="function">
    <text evidence="6">One of the shell proteins of the carboxysome, a polyhedral inclusion where RuBisCO (ribulose bisphosphate carboxylase, rbcL-rbcS) is sequestered. Assembles into hexamers which make sheets that form the facets of the polyhedral carboxysome. The hexamer central pore probably regulates metabolite flux.</text>
</comment>
<gene>
    <name evidence="6" type="primary">ccmK</name>
    <name evidence="8" type="ORF">DCF17_02615</name>
</gene>
<comment type="subcellular location">
    <subcellularLocation>
        <location evidence="3 6">Carboxysome</location>
    </subcellularLocation>
</comment>
<evidence type="ECO:0000313" key="9">
    <source>
        <dbReference type="Proteomes" id="UP000249081"/>
    </source>
</evidence>
<evidence type="ECO:0000259" key="7">
    <source>
        <dbReference type="PROSITE" id="PS51930"/>
    </source>
</evidence>
<dbReference type="InterPro" id="IPR037233">
    <property type="entry name" value="CcmK-like_sf"/>
</dbReference>
<name>A0A2W4WL14_9CYAN</name>
<comment type="caution">
    <text evidence="8">The sequence shown here is derived from an EMBL/GenBank/DDBJ whole genome shotgun (WGS) entry which is preliminary data.</text>
</comment>
<comment type="subunit">
    <text evidence="6">Homohexamer. Interacts with CcmN and CcmO in the carboxysome.</text>
</comment>
<reference evidence="9" key="1">
    <citation type="submission" date="2018-04" db="EMBL/GenBank/DDBJ databases">
        <authorList>
            <person name="Cornet L."/>
        </authorList>
    </citation>
    <scope>NUCLEOTIDE SEQUENCE [LARGE SCALE GENOMIC DNA]</scope>
</reference>
<dbReference type="Gene3D" id="3.30.70.1710">
    <property type="match status" value="1"/>
</dbReference>
<evidence type="ECO:0000256" key="3">
    <source>
        <dbReference type="ARBA" id="ARBA00023587"/>
    </source>
</evidence>
<dbReference type="HAMAP" id="MF_00854">
    <property type="entry name" value="CcmK"/>
    <property type="match status" value="1"/>
</dbReference>
<protein>
    <recommendedName>
        <fullName evidence="6">Carboxysome shell protein CcmK</fullName>
    </recommendedName>
    <alternativeName>
        <fullName evidence="6">Carbon dioxide-concentrating mechanism protein CcmK</fullName>
    </alternativeName>
</protein>
<dbReference type="SMART" id="SM00877">
    <property type="entry name" value="BMC"/>
    <property type="match status" value="1"/>
</dbReference>